<protein>
    <submittedName>
        <fullName evidence="4">Heparin/heparan-sulfate lyase</fullName>
    </submittedName>
</protein>
<dbReference type="EMBL" id="FWYB01000001">
    <property type="protein sequence ID" value="SMC53909.1"/>
    <property type="molecule type" value="Genomic_DNA"/>
</dbReference>
<dbReference type="Gene3D" id="1.50.10.100">
    <property type="entry name" value="Chondroitin AC/alginate lyase"/>
    <property type="match status" value="1"/>
</dbReference>
<dbReference type="Pfam" id="PF18675">
    <property type="entry name" value="HepII_C"/>
    <property type="match status" value="1"/>
</dbReference>
<dbReference type="STRING" id="475255.SAMN04488101_101198"/>
<gene>
    <name evidence="4" type="ORF">SAMN04488101_101198</name>
</gene>
<dbReference type="InterPro" id="IPR008929">
    <property type="entry name" value="Chondroitin_lyas"/>
</dbReference>
<feature type="signal peptide" evidence="2">
    <location>
        <begin position="1"/>
        <end position="22"/>
    </location>
</feature>
<dbReference type="RefSeq" id="WP_084286795.1">
    <property type="nucleotide sequence ID" value="NZ_FWYB01000001.1"/>
</dbReference>
<evidence type="ECO:0000259" key="3">
    <source>
        <dbReference type="Pfam" id="PF18675"/>
    </source>
</evidence>
<dbReference type="SUPFAM" id="SSF48230">
    <property type="entry name" value="Chondroitin AC/alginate lyase"/>
    <property type="match status" value="1"/>
</dbReference>
<dbReference type="AlphaFoldDB" id="A0A1W1ZZK8"/>
<dbReference type="Proteomes" id="UP000192678">
    <property type="component" value="Unassembled WGS sequence"/>
</dbReference>
<dbReference type="OrthoDB" id="9147455at2"/>
<evidence type="ECO:0000313" key="4">
    <source>
        <dbReference type="EMBL" id="SMC53909.1"/>
    </source>
</evidence>
<evidence type="ECO:0000256" key="1">
    <source>
        <dbReference type="SAM" id="MobiDB-lite"/>
    </source>
</evidence>
<dbReference type="InterPro" id="IPR040925">
    <property type="entry name" value="HepII_C"/>
</dbReference>
<feature type="compositionally biased region" description="Polar residues" evidence="1">
    <location>
        <begin position="617"/>
        <end position="629"/>
    </location>
</feature>
<keyword evidence="5" id="KW-1185">Reference proteome</keyword>
<feature type="region of interest" description="Disordered" evidence="1">
    <location>
        <begin position="615"/>
        <end position="638"/>
    </location>
</feature>
<dbReference type="Gene3D" id="2.60.40.2750">
    <property type="match status" value="1"/>
</dbReference>
<dbReference type="GO" id="GO:0016829">
    <property type="term" value="F:lyase activity"/>
    <property type="evidence" value="ECO:0007669"/>
    <property type="project" value="UniProtKB-KW"/>
</dbReference>
<organism evidence="4 5">
    <name type="scientific">Pedobacter nyackensis</name>
    <dbReference type="NCBI Taxonomy" id="475255"/>
    <lineage>
        <taxon>Bacteria</taxon>
        <taxon>Pseudomonadati</taxon>
        <taxon>Bacteroidota</taxon>
        <taxon>Sphingobacteriia</taxon>
        <taxon>Sphingobacteriales</taxon>
        <taxon>Sphingobacteriaceae</taxon>
        <taxon>Pedobacter</taxon>
    </lineage>
</organism>
<feature type="domain" description="Heparinase II C-terminal" evidence="3">
    <location>
        <begin position="826"/>
        <end position="900"/>
    </location>
</feature>
<feature type="chain" id="PRO_5013366086" evidence="2">
    <location>
        <begin position="23"/>
        <end position="922"/>
    </location>
</feature>
<accession>A0A1W1ZZK8</accession>
<dbReference type="Gene3D" id="2.70.98.70">
    <property type="match status" value="1"/>
</dbReference>
<keyword evidence="2" id="KW-0732">Signal</keyword>
<evidence type="ECO:0000256" key="2">
    <source>
        <dbReference type="SAM" id="SignalP"/>
    </source>
</evidence>
<name>A0A1W1ZZK8_9SPHI</name>
<keyword evidence="4" id="KW-0456">Lyase</keyword>
<reference evidence="4 5" key="1">
    <citation type="submission" date="2017-04" db="EMBL/GenBank/DDBJ databases">
        <authorList>
            <person name="Afonso C.L."/>
            <person name="Miller P.J."/>
            <person name="Scott M.A."/>
            <person name="Spackman E."/>
            <person name="Goraichik I."/>
            <person name="Dimitrov K.M."/>
            <person name="Suarez D.L."/>
            <person name="Swayne D.E."/>
        </authorList>
    </citation>
    <scope>NUCLEOTIDE SEQUENCE [LARGE SCALE GENOMIC DNA]</scope>
    <source>
        <strain evidence="4 5">DSM 19625</strain>
    </source>
</reference>
<proteinExistence type="predicted"/>
<sequence>MKTNLLRFSVLLLALCSAKLVAANDFVKNYRFGLEAVKVNAASAEIVADKRLGSGQGMSLKKGIAAAVDGGRLEPDLVFNVKLPAAGRYVMRTFAVTDDEGAALMKKAKGKYESLFIKIQIDELRPTKRVVYVPWDRPSQTSGKFSLTGEAQQIKIWLPRGVRLEYIEFSPYIAPAVPPAAQQYHPEIVPPATRPRLWVNQETLPKVKLNLTLSENQQAWEEVKKIALKPYSHHFDPNVEMAHDEKLEQAAEAKAFYYLMTGDKKIGREAIELMSGYLAGVEFGNILDITREIGRAIFTASEVYDWCYDLLPQGEKKIFCDNLMRLADDMEIGWPPFLQKIVNGHGNEAQVCRDLLAMSIAIYDEDPLPYKYTSYAVLKELVPMRKFEYQSPRHNQGVNYGAYRFGWDMHAAWLFKGMTGKNVFDDNIKKVSDFWLYMRSPDGQMLRDGDGFGSAGVSGKPYYWSSPLTMLLCYSYSKDPIVKADFERQGGLPKNPVLFLLLNDPALKANPDKRSLSLTKDFGPILGSMVARTGWDIGKGSNDVVAEIKGGGYHFGNHQHSDAGSMQLYYRGFQFGDIGLYKFYGTPYDLNFNKRSIAHSMMLAVDPAEKYLKTESNDGGTRLVQSNPKTPEEAQKDPTFNNGKILSADFGPSKLRPYFSYFATDLTAAYTSKISAYTRSFCFLNMDRKDIPAVIILADHMTTAYPEFKKYWQINSLNSPQITGNGVMLHSQIDGAVGKTQVDILVPAANERKIEILEGDDANSSFKFKYDVPVSNLPEASGYRIMVSPNAANKSDHFLTVFQLTAGNTVALPIAHSETAVSNVVIVGDRVVSMNKSDKLIDKSFVLNIPEKGKYQVVLTGMKAGEWNVTSSDGKVKFNANIKQDKHTMFFIAAKGTYTVTPGLLPKLKMLVVDENFMPDSR</sequence>
<evidence type="ECO:0000313" key="5">
    <source>
        <dbReference type="Proteomes" id="UP000192678"/>
    </source>
</evidence>